<dbReference type="Proteomes" id="UP000250235">
    <property type="component" value="Unassembled WGS sequence"/>
</dbReference>
<feature type="compositionally biased region" description="Polar residues" evidence="1">
    <location>
        <begin position="85"/>
        <end position="94"/>
    </location>
</feature>
<proteinExistence type="predicted"/>
<evidence type="ECO:0000313" key="2">
    <source>
        <dbReference type="EMBL" id="KZV55979.1"/>
    </source>
</evidence>
<evidence type="ECO:0000256" key="1">
    <source>
        <dbReference type="SAM" id="MobiDB-lite"/>
    </source>
</evidence>
<keyword evidence="3" id="KW-1185">Reference proteome</keyword>
<feature type="compositionally biased region" description="Low complexity" evidence="1">
    <location>
        <begin position="71"/>
        <end position="84"/>
    </location>
</feature>
<reference evidence="2 3" key="1">
    <citation type="journal article" date="2015" name="Proc. Natl. Acad. Sci. U.S.A.">
        <title>The resurrection genome of Boea hygrometrica: A blueprint for survival of dehydration.</title>
        <authorList>
            <person name="Xiao L."/>
            <person name="Yang G."/>
            <person name="Zhang L."/>
            <person name="Yang X."/>
            <person name="Zhao S."/>
            <person name="Ji Z."/>
            <person name="Zhou Q."/>
            <person name="Hu M."/>
            <person name="Wang Y."/>
            <person name="Chen M."/>
            <person name="Xu Y."/>
            <person name="Jin H."/>
            <person name="Xiao X."/>
            <person name="Hu G."/>
            <person name="Bao F."/>
            <person name="Hu Y."/>
            <person name="Wan P."/>
            <person name="Li L."/>
            <person name="Deng X."/>
            <person name="Kuang T."/>
            <person name="Xiang C."/>
            <person name="Zhu J.K."/>
            <person name="Oliver M.J."/>
            <person name="He Y."/>
        </authorList>
    </citation>
    <scope>NUCLEOTIDE SEQUENCE [LARGE SCALE GENOMIC DNA]</scope>
    <source>
        <strain evidence="3">cv. XS01</strain>
    </source>
</reference>
<gene>
    <name evidence="2" type="ORF">F511_20329</name>
</gene>
<protein>
    <submittedName>
        <fullName evidence="2">Uncharacterized protein</fullName>
    </submittedName>
</protein>
<sequence>MDFGALHLHHLNLVSLKTQHALSANNKVVENQLLVENQQVVEKSAFGSVNSAFGWSNQLLHSHPAPEHSTVRSTVSSQQHSQQSAGKGSNQLQETVKPAEGKGSKPAAGKWSNQLQETVKPAAGKGSNQL</sequence>
<organism evidence="2 3">
    <name type="scientific">Dorcoceras hygrometricum</name>
    <dbReference type="NCBI Taxonomy" id="472368"/>
    <lineage>
        <taxon>Eukaryota</taxon>
        <taxon>Viridiplantae</taxon>
        <taxon>Streptophyta</taxon>
        <taxon>Embryophyta</taxon>
        <taxon>Tracheophyta</taxon>
        <taxon>Spermatophyta</taxon>
        <taxon>Magnoliopsida</taxon>
        <taxon>eudicotyledons</taxon>
        <taxon>Gunneridae</taxon>
        <taxon>Pentapetalae</taxon>
        <taxon>asterids</taxon>
        <taxon>lamiids</taxon>
        <taxon>Lamiales</taxon>
        <taxon>Gesneriaceae</taxon>
        <taxon>Didymocarpoideae</taxon>
        <taxon>Trichosporeae</taxon>
        <taxon>Loxocarpinae</taxon>
        <taxon>Dorcoceras</taxon>
    </lineage>
</organism>
<dbReference type="AlphaFoldDB" id="A0A2Z7D8U2"/>
<evidence type="ECO:0000313" key="3">
    <source>
        <dbReference type="Proteomes" id="UP000250235"/>
    </source>
</evidence>
<dbReference type="EMBL" id="KQ988426">
    <property type="protein sequence ID" value="KZV55979.1"/>
    <property type="molecule type" value="Genomic_DNA"/>
</dbReference>
<name>A0A2Z7D8U2_9LAMI</name>
<feature type="region of interest" description="Disordered" evidence="1">
    <location>
        <begin position="59"/>
        <end position="130"/>
    </location>
</feature>
<accession>A0A2Z7D8U2</accession>